<dbReference type="EMBL" id="CM023483">
    <property type="protein sequence ID" value="KAH6934902.1"/>
    <property type="molecule type" value="Genomic_DNA"/>
</dbReference>
<evidence type="ECO:0000313" key="2">
    <source>
        <dbReference type="Proteomes" id="UP000821845"/>
    </source>
</evidence>
<sequence length="94" mass="10258">MPVPRATDDDDDPGRTWSGSFCRCQRRRGNIADTHADAGNFQLPTTSAVSGFHRAGSDTRRGFGVPAADENTTLRACSMRRRFGSFALRVPTAQ</sequence>
<protein>
    <submittedName>
        <fullName evidence="1">Uncharacterized protein</fullName>
    </submittedName>
</protein>
<reference evidence="1" key="1">
    <citation type="submission" date="2020-05" db="EMBL/GenBank/DDBJ databases">
        <title>Large-scale comparative analyses of tick genomes elucidate their genetic diversity and vector capacities.</title>
        <authorList>
            <person name="Jia N."/>
            <person name="Wang J."/>
            <person name="Shi W."/>
            <person name="Du L."/>
            <person name="Sun Y."/>
            <person name="Zhan W."/>
            <person name="Jiang J."/>
            <person name="Wang Q."/>
            <person name="Zhang B."/>
            <person name="Ji P."/>
            <person name="Sakyi L.B."/>
            <person name="Cui X."/>
            <person name="Yuan T."/>
            <person name="Jiang B."/>
            <person name="Yang W."/>
            <person name="Lam T.T.-Y."/>
            <person name="Chang Q."/>
            <person name="Ding S."/>
            <person name="Wang X."/>
            <person name="Zhu J."/>
            <person name="Ruan X."/>
            <person name="Zhao L."/>
            <person name="Wei J."/>
            <person name="Que T."/>
            <person name="Du C."/>
            <person name="Cheng J."/>
            <person name="Dai P."/>
            <person name="Han X."/>
            <person name="Huang E."/>
            <person name="Gao Y."/>
            <person name="Liu J."/>
            <person name="Shao H."/>
            <person name="Ye R."/>
            <person name="Li L."/>
            <person name="Wei W."/>
            <person name="Wang X."/>
            <person name="Wang C."/>
            <person name="Yang T."/>
            <person name="Huo Q."/>
            <person name="Li W."/>
            <person name="Guo W."/>
            <person name="Chen H."/>
            <person name="Zhou L."/>
            <person name="Ni X."/>
            <person name="Tian J."/>
            <person name="Zhou Y."/>
            <person name="Sheng Y."/>
            <person name="Liu T."/>
            <person name="Pan Y."/>
            <person name="Xia L."/>
            <person name="Li J."/>
            <person name="Zhao F."/>
            <person name="Cao W."/>
        </authorList>
    </citation>
    <scope>NUCLEOTIDE SEQUENCE</scope>
    <source>
        <strain evidence="1">Hyas-2018</strain>
    </source>
</reference>
<gene>
    <name evidence="1" type="ORF">HPB50_001823</name>
</gene>
<evidence type="ECO:0000313" key="1">
    <source>
        <dbReference type="EMBL" id="KAH6934902.1"/>
    </source>
</evidence>
<name>A0ACB7SLG8_HYAAI</name>
<accession>A0ACB7SLG8</accession>
<comment type="caution">
    <text evidence="1">The sequence shown here is derived from an EMBL/GenBank/DDBJ whole genome shotgun (WGS) entry which is preliminary data.</text>
</comment>
<organism evidence="1 2">
    <name type="scientific">Hyalomma asiaticum</name>
    <name type="common">Tick</name>
    <dbReference type="NCBI Taxonomy" id="266040"/>
    <lineage>
        <taxon>Eukaryota</taxon>
        <taxon>Metazoa</taxon>
        <taxon>Ecdysozoa</taxon>
        <taxon>Arthropoda</taxon>
        <taxon>Chelicerata</taxon>
        <taxon>Arachnida</taxon>
        <taxon>Acari</taxon>
        <taxon>Parasitiformes</taxon>
        <taxon>Ixodida</taxon>
        <taxon>Ixodoidea</taxon>
        <taxon>Ixodidae</taxon>
        <taxon>Hyalomminae</taxon>
        <taxon>Hyalomma</taxon>
    </lineage>
</organism>
<proteinExistence type="predicted"/>
<dbReference type="Proteomes" id="UP000821845">
    <property type="component" value="Chromosome 3"/>
</dbReference>
<keyword evidence="2" id="KW-1185">Reference proteome</keyword>